<comment type="caution">
    <text evidence="1">The sequence shown here is derived from an EMBL/GenBank/DDBJ whole genome shotgun (WGS) entry which is preliminary data.</text>
</comment>
<reference evidence="1" key="1">
    <citation type="journal article" date="2022" name="Int. J. Mol. Sci.">
        <title>Draft Genome of Tanacetum Coccineum: Genomic Comparison of Closely Related Tanacetum-Family Plants.</title>
        <authorList>
            <person name="Yamashiro T."/>
            <person name="Shiraishi A."/>
            <person name="Nakayama K."/>
            <person name="Satake H."/>
        </authorList>
    </citation>
    <scope>NUCLEOTIDE SEQUENCE</scope>
</reference>
<protein>
    <submittedName>
        <fullName evidence="1">Uncharacterized protein</fullName>
    </submittedName>
</protein>
<name>A0ABQ5E4L3_9ASTR</name>
<evidence type="ECO:0000313" key="1">
    <source>
        <dbReference type="EMBL" id="GJT45800.1"/>
    </source>
</evidence>
<organism evidence="1 2">
    <name type="scientific">Tanacetum coccineum</name>
    <dbReference type="NCBI Taxonomy" id="301880"/>
    <lineage>
        <taxon>Eukaryota</taxon>
        <taxon>Viridiplantae</taxon>
        <taxon>Streptophyta</taxon>
        <taxon>Embryophyta</taxon>
        <taxon>Tracheophyta</taxon>
        <taxon>Spermatophyta</taxon>
        <taxon>Magnoliopsida</taxon>
        <taxon>eudicotyledons</taxon>
        <taxon>Gunneridae</taxon>
        <taxon>Pentapetalae</taxon>
        <taxon>asterids</taxon>
        <taxon>campanulids</taxon>
        <taxon>Asterales</taxon>
        <taxon>Asteraceae</taxon>
        <taxon>Asteroideae</taxon>
        <taxon>Anthemideae</taxon>
        <taxon>Anthemidinae</taxon>
        <taxon>Tanacetum</taxon>
    </lineage>
</organism>
<sequence>MDVDDDSSLFEDRAKALETVHYIKEYKHHENYEAAAIDGLQSNYLLQGEEVEALRSRMDKLLHYQKRGGLNLGFRILYHVYLQHATVLHQETPTSMSLWQVKTFKGIAHSMLWLTDALKAKNVMLSVTFLKLWRLHIIDDYYRVRDVKWDGEFGCQNMEL</sequence>
<dbReference type="Proteomes" id="UP001151760">
    <property type="component" value="Unassembled WGS sequence"/>
</dbReference>
<proteinExistence type="predicted"/>
<keyword evidence="2" id="KW-1185">Reference proteome</keyword>
<accession>A0ABQ5E4L3</accession>
<dbReference type="EMBL" id="BQNB010015931">
    <property type="protein sequence ID" value="GJT45800.1"/>
    <property type="molecule type" value="Genomic_DNA"/>
</dbReference>
<gene>
    <name evidence="1" type="ORF">Tco_0954515</name>
</gene>
<evidence type="ECO:0000313" key="2">
    <source>
        <dbReference type="Proteomes" id="UP001151760"/>
    </source>
</evidence>
<reference evidence="1" key="2">
    <citation type="submission" date="2022-01" db="EMBL/GenBank/DDBJ databases">
        <authorList>
            <person name="Yamashiro T."/>
            <person name="Shiraishi A."/>
            <person name="Satake H."/>
            <person name="Nakayama K."/>
        </authorList>
    </citation>
    <scope>NUCLEOTIDE SEQUENCE</scope>
</reference>